<dbReference type="Gene3D" id="2.40.128.200">
    <property type="match status" value="1"/>
</dbReference>
<name>A0A844HJW1_9RHOB</name>
<protein>
    <recommendedName>
        <fullName evidence="6">C-type lysozyme inhibitor domain-containing protein</fullName>
    </recommendedName>
</protein>
<keyword evidence="8" id="KW-1185">Reference proteome</keyword>
<evidence type="ECO:0000313" key="8">
    <source>
        <dbReference type="Proteomes" id="UP000449846"/>
    </source>
</evidence>
<evidence type="ECO:0000256" key="3">
    <source>
        <dbReference type="ARBA" id="ARBA00023139"/>
    </source>
</evidence>
<dbReference type="InterPro" id="IPR036328">
    <property type="entry name" value="MliC_sf"/>
</dbReference>
<evidence type="ECO:0000256" key="4">
    <source>
        <dbReference type="ARBA" id="ARBA00023288"/>
    </source>
</evidence>
<evidence type="ECO:0000256" key="2">
    <source>
        <dbReference type="ARBA" id="ARBA00023136"/>
    </source>
</evidence>
<dbReference type="InterPro" id="IPR018660">
    <property type="entry name" value="MliC"/>
</dbReference>
<evidence type="ECO:0000259" key="6">
    <source>
        <dbReference type="Pfam" id="PF09864"/>
    </source>
</evidence>
<sequence>MEQRMETLAGDAQDLGPRIRKAGPANPAVPLMKGSVMIRATVALLALSTPLLAEDLTLPLDPGVKAETITARYSCNGGAPFEVRYINAGENSLALVPVAGASRIFVSTVSASGARYVSGALEWWSKGDDATLIDTMDEAATQQCVAAPA</sequence>
<dbReference type="AlphaFoldDB" id="A0A844HJW1"/>
<evidence type="ECO:0000256" key="1">
    <source>
        <dbReference type="ARBA" id="ARBA00022729"/>
    </source>
</evidence>
<feature type="region of interest" description="Disordered" evidence="5">
    <location>
        <begin position="1"/>
        <end position="20"/>
    </location>
</feature>
<dbReference type="OrthoDB" id="120729at2"/>
<dbReference type="SUPFAM" id="SSF141488">
    <property type="entry name" value="YdhA-like"/>
    <property type="match status" value="1"/>
</dbReference>
<dbReference type="EMBL" id="WMIG01000002">
    <property type="protein sequence ID" value="MTH58657.1"/>
    <property type="molecule type" value="Genomic_DNA"/>
</dbReference>
<keyword evidence="2" id="KW-0472">Membrane</keyword>
<evidence type="ECO:0000256" key="5">
    <source>
        <dbReference type="SAM" id="MobiDB-lite"/>
    </source>
</evidence>
<reference evidence="7 8" key="1">
    <citation type="submission" date="2019-11" db="EMBL/GenBank/DDBJ databases">
        <authorList>
            <person name="Dong K."/>
        </authorList>
    </citation>
    <scope>NUCLEOTIDE SEQUENCE [LARGE SCALE GENOMIC DNA]</scope>
    <source>
        <strain evidence="7 8">NBRC 112902</strain>
    </source>
</reference>
<keyword evidence="1" id="KW-0732">Signal</keyword>
<comment type="caution">
    <text evidence="7">The sequence shown here is derived from an EMBL/GenBank/DDBJ whole genome shotgun (WGS) entry which is preliminary data.</text>
</comment>
<accession>A0A844HJW1</accession>
<keyword evidence="3" id="KW-0564">Palmitate</keyword>
<feature type="domain" description="C-type lysozyme inhibitor" evidence="6">
    <location>
        <begin position="73"/>
        <end position="138"/>
    </location>
</feature>
<proteinExistence type="predicted"/>
<dbReference type="Proteomes" id="UP000449846">
    <property type="component" value="Unassembled WGS sequence"/>
</dbReference>
<organism evidence="7 8">
    <name type="scientific">Paracoccus litorisediminis</name>
    <dbReference type="NCBI Taxonomy" id="2006130"/>
    <lineage>
        <taxon>Bacteria</taxon>
        <taxon>Pseudomonadati</taxon>
        <taxon>Pseudomonadota</taxon>
        <taxon>Alphaproteobacteria</taxon>
        <taxon>Rhodobacterales</taxon>
        <taxon>Paracoccaceae</taxon>
        <taxon>Paracoccus</taxon>
    </lineage>
</organism>
<keyword evidence="4" id="KW-0449">Lipoprotein</keyword>
<evidence type="ECO:0000313" key="7">
    <source>
        <dbReference type="EMBL" id="MTH58657.1"/>
    </source>
</evidence>
<gene>
    <name evidence="7" type="ORF">GL300_05475</name>
</gene>
<dbReference type="Pfam" id="PF09864">
    <property type="entry name" value="MliC"/>
    <property type="match status" value="1"/>
</dbReference>